<organism evidence="8 9">
    <name type="scientific">Candidatus Desulfobia pelagia</name>
    <dbReference type="NCBI Taxonomy" id="2841692"/>
    <lineage>
        <taxon>Bacteria</taxon>
        <taxon>Pseudomonadati</taxon>
        <taxon>Thermodesulfobacteriota</taxon>
        <taxon>Desulfobulbia</taxon>
        <taxon>Desulfobulbales</taxon>
        <taxon>Desulfobulbaceae</taxon>
        <taxon>Candidatus Desulfobia</taxon>
    </lineage>
</organism>
<comment type="function">
    <text evidence="4">DNA polymerase III is a complex, multichain enzyme responsible for most of the replicative synthesis in bacteria. The epsilon subunit contain the editing function and is a proofreading 3'-5' exonuclease.</text>
</comment>
<accession>A0A8J6NC42</accession>
<dbReference type="CDD" id="cd00130">
    <property type="entry name" value="PAS"/>
    <property type="match status" value="1"/>
</dbReference>
<dbReference type="GO" id="GO:0003887">
    <property type="term" value="F:DNA-directed DNA polymerase activity"/>
    <property type="evidence" value="ECO:0007669"/>
    <property type="project" value="InterPro"/>
</dbReference>
<dbReference type="NCBIfam" id="TIGR00573">
    <property type="entry name" value="dnaq"/>
    <property type="match status" value="1"/>
</dbReference>
<evidence type="ECO:0000313" key="8">
    <source>
        <dbReference type="EMBL" id="MBC8317325.1"/>
    </source>
</evidence>
<dbReference type="EMBL" id="JACNJZ010000082">
    <property type="protein sequence ID" value="MBC8317325.1"/>
    <property type="molecule type" value="Genomic_DNA"/>
</dbReference>
<proteinExistence type="predicted"/>
<evidence type="ECO:0000256" key="3">
    <source>
        <dbReference type="ARBA" id="ARBA00022839"/>
    </source>
</evidence>
<dbReference type="GO" id="GO:0006260">
    <property type="term" value="P:DNA replication"/>
    <property type="evidence" value="ECO:0007669"/>
    <property type="project" value="InterPro"/>
</dbReference>
<dbReference type="GO" id="GO:0005829">
    <property type="term" value="C:cytosol"/>
    <property type="evidence" value="ECO:0007669"/>
    <property type="project" value="TreeGrafter"/>
</dbReference>
<sequence>MAKKNADMERLETILRELKEAVIVCDQNAQILLYNSATKRLFHSNEALGLGQSLYGICTRAPIEHTLRMLKRRETDKDRFDPEHTDVRFVCAAVDDTRLFHCRISQITSKTPRESVFVLIFEDITRQITETGRQGHLLETMIKNLRAPITNLNAAAETLKNNPEMAPEIRDEFEDVIFRESAELTQRFEAVTQESRRITQTQWPLSDVYSEDLVGCVSQRCKEEYEVAVTMTGVPLWLHADSHSLMRVLECLVRFVQKTRNVSEVDMEALLGDRRVYLDIVWKGEPIPQAAVDSMLKKSLSDTLAGMTVAEVLERHDSEMWCQKHRREGYSLLRIPVPDAPRQWEVPPEPVAERPVFYDFSLLDRKKDLGKMAEHHLASLNYVVFDTEITGLCPSDGDEILALAAVKIVNGRILSGERFERFIKPTRPIPVSSLPFLGITEDMLLEESPVQLVLPQFKSFVDDAVLVAHNGAFDMNFFQLMEEKSGVKFENPLLDTLLLAIIAEKNRTDHTLESIGRWLGVEVMGSRTLMDDCFVTAQIFLRLLELLEGRGITTLGKVISASERVLEEKRQQFS</sequence>
<feature type="domain" description="Exonuclease" evidence="7">
    <location>
        <begin position="381"/>
        <end position="549"/>
    </location>
</feature>
<keyword evidence="8" id="KW-0418">Kinase</keyword>
<dbReference type="InterPro" id="IPR000014">
    <property type="entry name" value="PAS"/>
</dbReference>
<dbReference type="AlphaFoldDB" id="A0A8J6NC42"/>
<name>A0A8J6NC42_9BACT</name>
<dbReference type="GO" id="GO:0003677">
    <property type="term" value="F:DNA binding"/>
    <property type="evidence" value="ECO:0007669"/>
    <property type="project" value="InterPro"/>
</dbReference>
<protein>
    <submittedName>
        <fullName evidence="8">Histidine kinase</fullName>
    </submittedName>
</protein>
<dbReference type="GO" id="GO:0016301">
    <property type="term" value="F:kinase activity"/>
    <property type="evidence" value="ECO:0007669"/>
    <property type="project" value="UniProtKB-KW"/>
</dbReference>
<dbReference type="SUPFAM" id="SSF53098">
    <property type="entry name" value="Ribonuclease H-like"/>
    <property type="match status" value="1"/>
</dbReference>
<evidence type="ECO:0000256" key="5">
    <source>
        <dbReference type="ARBA" id="ARBA00026073"/>
    </source>
</evidence>
<feature type="domain" description="PAS" evidence="6">
    <location>
        <begin position="9"/>
        <end position="75"/>
    </location>
</feature>
<keyword evidence="2" id="KW-0378">Hydrolase</keyword>
<comment type="subunit">
    <text evidence="5">DNA polymerase III contains a core (composed of alpha, epsilon and theta chains) that associates with a tau subunit. This core dimerizes to form the POLIII' complex. PolIII' associates with the gamma complex (composed of gamma, delta, delta', psi and chi chains) and with the beta chain to form the complete DNA polymerase III complex.</text>
</comment>
<dbReference type="InterPro" id="IPR036397">
    <property type="entry name" value="RNaseH_sf"/>
</dbReference>
<reference evidence="8 9" key="1">
    <citation type="submission" date="2020-08" db="EMBL/GenBank/DDBJ databases">
        <title>Bridging the membrane lipid divide: bacteria of the FCB group superphylum have the potential to synthesize archaeal ether lipids.</title>
        <authorList>
            <person name="Villanueva L."/>
            <person name="Von Meijenfeldt F.A.B."/>
            <person name="Westbye A.B."/>
            <person name="Yadav S."/>
            <person name="Hopmans E.C."/>
            <person name="Dutilh B.E."/>
            <person name="Sinninghe Damste J.S."/>
        </authorList>
    </citation>
    <scope>NUCLEOTIDE SEQUENCE [LARGE SCALE GENOMIC DNA]</scope>
    <source>
        <strain evidence="8">NIOZ-UU47</strain>
    </source>
</reference>
<dbReference type="SUPFAM" id="SSF55785">
    <property type="entry name" value="PYP-like sensor domain (PAS domain)"/>
    <property type="match status" value="1"/>
</dbReference>
<dbReference type="GO" id="GO:0008408">
    <property type="term" value="F:3'-5' exonuclease activity"/>
    <property type="evidence" value="ECO:0007669"/>
    <property type="project" value="TreeGrafter"/>
</dbReference>
<evidence type="ECO:0000259" key="6">
    <source>
        <dbReference type="SMART" id="SM00091"/>
    </source>
</evidence>
<dbReference type="SMART" id="SM00479">
    <property type="entry name" value="EXOIII"/>
    <property type="match status" value="1"/>
</dbReference>
<evidence type="ECO:0000313" key="9">
    <source>
        <dbReference type="Proteomes" id="UP000614424"/>
    </source>
</evidence>
<dbReference type="CDD" id="cd06127">
    <property type="entry name" value="DEDDh"/>
    <property type="match status" value="1"/>
</dbReference>
<evidence type="ECO:0000256" key="1">
    <source>
        <dbReference type="ARBA" id="ARBA00022722"/>
    </source>
</evidence>
<comment type="caution">
    <text evidence="8">The sequence shown here is derived from an EMBL/GenBank/DDBJ whole genome shotgun (WGS) entry which is preliminary data.</text>
</comment>
<dbReference type="InterPro" id="IPR006054">
    <property type="entry name" value="DnaQ"/>
</dbReference>
<dbReference type="PANTHER" id="PTHR30231">
    <property type="entry name" value="DNA POLYMERASE III SUBUNIT EPSILON"/>
    <property type="match status" value="1"/>
</dbReference>
<evidence type="ECO:0000259" key="7">
    <source>
        <dbReference type="SMART" id="SM00479"/>
    </source>
</evidence>
<keyword evidence="3" id="KW-0269">Exonuclease</keyword>
<dbReference type="PANTHER" id="PTHR30231:SF4">
    <property type="entry name" value="PROTEIN NEN2"/>
    <property type="match status" value="1"/>
</dbReference>
<dbReference type="InterPro" id="IPR035965">
    <property type="entry name" value="PAS-like_dom_sf"/>
</dbReference>
<dbReference type="InterPro" id="IPR012337">
    <property type="entry name" value="RNaseH-like_sf"/>
</dbReference>
<dbReference type="Proteomes" id="UP000614424">
    <property type="component" value="Unassembled WGS sequence"/>
</dbReference>
<dbReference type="SMART" id="SM00091">
    <property type="entry name" value="PAS"/>
    <property type="match status" value="1"/>
</dbReference>
<keyword evidence="1" id="KW-0540">Nuclease</keyword>
<dbReference type="FunFam" id="3.30.420.10:FF:000045">
    <property type="entry name" value="3'-5' exonuclease DinG"/>
    <property type="match status" value="1"/>
</dbReference>
<evidence type="ECO:0000256" key="2">
    <source>
        <dbReference type="ARBA" id="ARBA00022801"/>
    </source>
</evidence>
<gene>
    <name evidence="8" type="ORF">H8E41_05425</name>
</gene>
<dbReference type="InterPro" id="IPR013520">
    <property type="entry name" value="Ribonucl_H"/>
</dbReference>
<keyword evidence="8" id="KW-0808">Transferase</keyword>
<dbReference type="Gene3D" id="3.30.450.20">
    <property type="entry name" value="PAS domain"/>
    <property type="match status" value="1"/>
</dbReference>
<dbReference type="Pfam" id="PF00929">
    <property type="entry name" value="RNase_T"/>
    <property type="match status" value="1"/>
</dbReference>
<evidence type="ECO:0000256" key="4">
    <source>
        <dbReference type="ARBA" id="ARBA00025483"/>
    </source>
</evidence>
<dbReference type="Gene3D" id="3.30.420.10">
    <property type="entry name" value="Ribonuclease H-like superfamily/Ribonuclease H"/>
    <property type="match status" value="1"/>
</dbReference>